<name>A0AAX4P0X4_9CHLO</name>
<evidence type="ECO:0000313" key="3">
    <source>
        <dbReference type="Proteomes" id="UP001472866"/>
    </source>
</evidence>
<proteinExistence type="predicted"/>
<feature type="compositionally biased region" description="Polar residues" evidence="1">
    <location>
        <begin position="162"/>
        <end position="174"/>
    </location>
</feature>
<feature type="region of interest" description="Disordered" evidence="1">
    <location>
        <begin position="109"/>
        <end position="174"/>
    </location>
</feature>
<gene>
    <name evidence="2" type="ORF">HKI87_02g15680</name>
</gene>
<feature type="compositionally biased region" description="Low complexity" evidence="1">
    <location>
        <begin position="7"/>
        <end position="21"/>
    </location>
</feature>
<sequence>MPEKGYRSSSNSARTSISSYRHTSTAPSHGDALMERAVKVNSSHLLASSSKLKAPTKNDAEKMLLRSLTSNASTGGNGVRRPYGRFIASRGGLALSVWERQAPSNNSAALRASRRTASRNVNVPSSSPPYFPQVKQTLGTGTPGKSPGRNVSRYNVRRKAYTSRNMDTSSKSVESKYSFQGTDTINYSNSTIVDVPLFSRPRPEGLKSLTASEHSSASALGARGGSRTFAHRLQLPAATFLTHIPTLPRAVRVDCGQSCAKEFLTRSPLGSGRHHHHPAVAPWQSAPSGEASSATTAATANLSSKSLESLSRAALPEVLSGALSLNINQLNSRHYVASHAVGAGNGASSMKNLHLSLMSTL</sequence>
<feature type="region of interest" description="Disordered" evidence="1">
    <location>
        <begin position="1"/>
        <end position="28"/>
    </location>
</feature>
<reference evidence="2 3" key="1">
    <citation type="submission" date="2024-03" db="EMBL/GenBank/DDBJ databases">
        <title>Complete genome sequence of the green alga Chloropicon roscoffensis RCC1871.</title>
        <authorList>
            <person name="Lemieux C."/>
            <person name="Pombert J.-F."/>
            <person name="Otis C."/>
            <person name="Turmel M."/>
        </authorList>
    </citation>
    <scope>NUCLEOTIDE SEQUENCE [LARGE SCALE GENOMIC DNA]</scope>
    <source>
        <strain evidence="2 3">RCC1871</strain>
    </source>
</reference>
<evidence type="ECO:0000313" key="2">
    <source>
        <dbReference type="EMBL" id="WZN60040.1"/>
    </source>
</evidence>
<evidence type="ECO:0000256" key="1">
    <source>
        <dbReference type="SAM" id="MobiDB-lite"/>
    </source>
</evidence>
<feature type="region of interest" description="Disordered" evidence="1">
    <location>
        <begin position="267"/>
        <end position="297"/>
    </location>
</feature>
<keyword evidence="3" id="KW-1185">Reference proteome</keyword>
<dbReference type="Proteomes" id="UP001472866">
    <property type="component" value="Chromosome 02"/>
</dbReference>
<feature type="compositionally biased region" description="Low complexity" evidence="1">
    <location>
        <begin position="285"/>
        <end position="297"/>
    </location>
</feature>
<dbReference type="EMBL" id="CP151502">
    <property type="protein sequence ID" value="WZN60040.1"/>
    <property type="molecule type" value="Genomic_DNA"/>
</dbReference>
<organism evidence="2 3">
    <name type="scientific">Chloropicon roscoffensis</name>
    <dbReference type="NCBI Taxonomy" id="1461544"/>
    <lineage>
        <taxon>Eukaryota</taxon>
        <taxon>Viridiplantae</taxon>
        <taxon>Chlorophyta</taxon>
        <taxon>Chloropicophyceae</taxon>
        <taxon>Chloropicales</taxon>
        <taxon>Chloropicaceae</taxon>
        <taxon>Chloropicon</taxon>
    </lineage>
</organism>
<accession>A0AAX4P0X4</accession>
<protein>
    <submittedName>
        <fullName evidence="2">Uncharacterized protein</fullName>
    </submittedName>
</protein>
<dbReference type="AlphaFoldDB" id="A0AAX4P0X4"/>